<proteinExistence type="predicted"/>
<gene>
    <name evidence="3" type="ORF">F0U60_04920</name>
</gene>
<accession>A0ABY9WJS1</accession>
<organism evidence="3 4">
    <name type="scientific">Archangium minus</name>
    <dbReference type="NCBI Taxonomy" id="83450"/>
    <lineage>
        <taxon>Bacteria</taxon>
        <taxon>Pseudomonadati</taxon>
        <taxon>Myxococcota</taxon>
        <taxon>Myxococcia</taxon>
        <taxon>Myxococcales</taxon>
        <taxon>Cystobacterineae</taxon>
        <taxon>Archangiaceae</taxon>
        <taxon>Archangium</taxon>
    </lineage>
</organism>
<dbReference type="Proteomes" id="UP001611383">
    <property type="component" value="Chromosome"/>
</dbReference>
<protein>
    <submittedName>
        <fullName evidence="3">Uncharacterized protein</fullName>
    </submittedName>
</protein>
<sequence>MRLILPLIALLAAAPANSPYRSFSWDALAKGQAGSGLVRVTGRYMPYAEYTDLVRGVLTYGRFALRVEGSAFDWTPKPGENVEFWGLLESDEQGPLLRFHNGRPTRDTRRAPSPMPELTAGAQVRLKLRVSEAGSNPLPVATGVTEDGRSVMLPKDYAGPFGVVCLQGTVAPLGNNFALSEPTPCAKR</sequence>
<name>A0ABY9WJS1_9BACT</name>
<feature type="signal peptide" evidence="2">
    <location>
        <begin position="1"/>
        <end position="18"/>
    </location>
</feature>
<feature type="region of interest" description="Disordered" evidence="1">
    <location>
        <begin position="96"/>
        <end position="116"/>
    </location>
</feature>
<evidence type="ECO:0000313" key="4">
    <source>
        <dbReference type="Proteomes" id="UP001611383"/>
    </source>
</evidence>
<dbReference type="RefSeq" id="WP_395814608.1">
    <property type="nucleotide sequence ID" value="NZ_CP043494.1"/>
</dbReference>
<dbReference type="EMBL" id="CP043494">
    <property type="protein sequence ID" value="WNG43513.1"/>
    <property type="molecule type" value="Genomic_DNA"/>
</dbReference>
<keyword evidence="4" id="KW-1185">Reference proteome</keyword>
<feature type="chain" id="PRO_5045623672" evidence="2">
    <location>
        <begin position="19"/>
        <end position="188"/>
    </location>
</feature>
<keyword evidence="2" id="KW-0732">Signal</keyword>
<reference evidence="3 4" key="1">
    <citation type="submission" date="2019-08" db="EMBL/GenBank/DDBJ databases">
        <title>Archangium and Cystobacter genomes.</title>
        <authorList>
            <person name="Chen I.-C.K."/>
            <person name="Wielgoss S."/>
        </authorList>
    </citation>
    <scope>NUCLEOTIDE SEQUENCE [LARGE SCALE GENOMIC DNA]</scope>
    <source>
        <strain evidence="3 4">Cbm 6</strain>
    </source>
</reference>
<evidence type="ECO:0000256" key="2">
    <source>
        <dbReference type="SAM" id="SignalP"/>
    </source>
</evidence>
<evidence type="ECO:0000256" key="1">
    <source>
        <dbReference type="SAM" id="MobiDB-lite"/>
    </source>
</evidence>
<evidence type="ECO:0000313" key="3">
    <source>
        <dbReference type="EMBL" id="WNG43513.1"/>
    </source>
</evidence>